<dbReference type="Proteomes" id="UP001470230">
    <property type="component" value="Unassembled WGS sequence"/>
</dbReference>
<feature type="transmembrane region" description="Helical" evidence="10">
    <location>
        <begin position="352"/>
        <end position="374"/>
    </location>
</feature>
<feature type="transmembrane region" description="Helical" evidence="10">
    <location>
        <begin position="286"/>
        <end position="309"/>
    </location>
</feature>
<evidence type="ECO:0000256" key="5">
    <source>
        <dbReference type="ARBA" id="ARBA00022737"/>
    </source>
</evidence>
<dbReference type="InterPro" id="IPR013525">
    <property type="entry name" value="ABC2_TM"/>
</dbReference>
<evidence type="ECO:0000256" key="6">
    <source>
        <dbReference type="ARBA" id="ARBA00022741"/>
    </source>
</evidence>
<dbReference type="InterPro" id="IPR026082">
    <property type="entry name" value="ABCA"/>
</dbReference>
<keyword evidence="13" id="KW-1185">Reference proteome</keyword>
<feature type="transmembrane region" description="Helical" evidence="10">
    <location>
        <begin position="31"/>
        <end position="52"/>
    </location>
</feature>
<keyword evidence="7" id="KW-0067">ATP-binding</keyword>
<feature type="transmembrane region" description="Helical" evidence="10">
    <location>
        <begin position="321"/>
        <end position="340"/>
    </location>
</feature>
<comment type="caution">
    <text evidence="12">The sequence shown here is derived from an EMBL/GenBank/DDBJ whole genome shotgun (WGS) entry which is preliminary data.</text>
</comment>
<dbReference type="EMBL" id="JAPFFF010000065">
    <property type="protein sequence ID" value="KAK8836530.1"/>
    <property type="molecule type" value="Genomic_DNA"/>
</dbReference>
<keyword evidence="9 10" id="KW-0472">Membrane</keyword>
<evidence type="ECO:0000313" key="13">
    <source>
        <dbReference type="Proteomes" id="UP001470230"/>
    </source>
</evidence>
<dbReference type="SUPFAM" id="SSF52540">
    <property type="entry name" value="P-loop containing nucleoside triphosphate hydrolases"/>
    <property type="match status" value="1"/>
</dbReference>
<keyword evidence="5" id="KW-0677">Repeat</keyword>
<keyword evidence="6" id="KW-0547">Nucleotide-binding</keyword>
<sequence length="810" mass="92929">MGKITGFCPSNHLKAVLYRRYITFKRSWRSIIISMAETLFLSALGIAVYYMMVGMDSIKDDPVTFNSYTREIQDFIIINTKNNPIGAEVVQKLTNKYKEQTGKNPDIINFNSATEMQDTLYNLQKSKKMGRLIPFALDFNQNPSDIVIFTNSSTNDEIENPDYLEIYSFVLVGQALWELQYNTANKPSSINFIFIRMNKNGVSSIFQALCPTFLVFGLLTFIMIVITTPITDIRGEVRTYMVQCTLKIFPYWLGAFIIDFVIWIMITTILWGLFNLGWIKPFHDNLFSFWWLLTCQGPSFLLFMYSFSFCFNDATSGPRQIFIILLIANFVIMVLTLIIKTTDLIDHKTEKVLNWIWSLFPSVSIQQGIYLIMLHTGLSKMNFSEYWKDEETKPFFIMQWVDIVIYGVILTIIEITRQSIERAAAKHSFSSYSDFFKRLKDSNQESPETRKMEEEVRNSHDWVVRIEDVSRLFINTAGKPIPAVNNVCLGIKNGSCFGFLGANGAGKTTLMRMITGMLPKSSGSIEIFETPIEDIKDKTVISICPQFNTHLLSELTPNEHFKIYSWLFQKDPEESKNLTDSLISELELTDFQDIPIRELSGGDVRKFAIALSFFGPSKLLLLDEPTAFLDPVACRCVQEMILEHKGEKTFMLCTHILSEAELLCDIISIMVRGNVYTVGTPQYLTQKFGTEYKIDIMLDDASENSQKKMDNFFNKELPFANLNITRPASRIYSVPASKIKMSDLFLLLEKGQIENNGYKYFTCSTSSLERVFMEIVRISEQQEENELSDLEDNYLGYHSSSNDSLDELSS</sequence>
<feature type="transmembrane region" description="Helical" evidence="10">
    <location>
        <begin position="394"/>
        <end position="413"/>
    </location>
</feature>
<dbReference type="InterPro" id="IPR027417">
    <property type="entry name" value="P-loop_NTPase"/>
</dbReference>
<evidence type="ECO:0000256" key="8">
    <source>
        <dbReference type="ARBA" id="ARBA00022989"/>
    </source>
</evidence>
<keyword evidence="4 10" id="KW-0812">Transmembrane</keyword>
<evidence type="ECO:0000259" key="11">
    <source>
        <dbReference type="PROSITE" id="PS50893"/>
    </source>
</evidence>
<dbReference type="PROSITE" id="PS50893">
    <property type="entry name" value="ABC_TRANSPORTER_2"/>
    <property type="match status" value="1"/>
</dbReference>
<reference evidence="12 13" key="1">
    <citation type="submission" date="2024-04" db="EMBL/GenBank/DDBJ databases">
        <title>Tritrichomonas musculus Genome.</title>
        <authorList>
            <person name="Alves-Ferreira E."/>
            <person name="Grigg M."/>
            <person name="Lorenzi H."/>
            <person name="Galac M."/>
        </authorList>
    </citation>
    <scope>NUCLEOTIDE SEQUENCE [LARGE SCALE GENOMIC DNA]</scope>
    <source>
        <strain evidence="12 13">EAF2021</strain>
    </source>
</reference>
<feature type="transmembrane region" description="Helical" evidence="10">
    <location>
        <begin position="251"/>
        <end position="274"/>
    </location>
</feature>
<keyword evidence="8 10" id="KW-1133">Transmembrane helix</keyword>
<comment type="subcellular location">
    <subcellularLocation>
        <location evidence="1">Membrane</location>
        <topology evidence="1">Multi-pass membrane protein</topology>
    </subcellularLocation>
</comment>
<protein>
    <recommendedName>
        <fullName evidence="11">ABC transporter domain-containing protein</fullName>
    </recommendedName>
</protein>
<accession>A0ABR2GRI2</accession>
<name>A0ABR2GRI2_9EUKA</name>
<dbReference type="Pfam" id="PF00005">
    <property type="entry name" value="ABC_tran"/>
    <property type="match status" value="1"/>
</dbReference>
<organism evidence="12 13">
    <name type="scientific">Tritrichomonas musculus</name>
    <dbReference type="NCBI Taxonomy" id="1915356"/>
    <lineage>
        <taxon>Eukaryota</taxon>
        <taxon>Metamonada</taxon>
        <taxon>Parabasalia</taxon>
        <taxon>Tritrichomonadida</taxon>
        <taxon>Tritrichomonadidae</taxon>
        <taxon>Tritrichomonas</taxon>
    </lineage>
</organism>
<dbReference type="InterPro" id="IPR003593">
    <property type="entry name" value="AAA+_ATPase"/>
</dbReference>
<evidence type="ECO:0000256" key="7">
    <source>
        <dbReference type="ARBA" id="ARBA00022840"/>
    </source>
</evidence>
<evidence type="ECO:0000256" key="2">
    <source>
        <dbReference type="ARBA" id="ARBA00008869"/>
    </source>
</evidence>
<evidence type="ECO:0000256" key="10">
    <source>
        <dbReference type="SAM" id="Phobius"/>
    </source>
</evidence>
<dbReference type="Gene3D" id="3.40.50.300">
    <property type="entry name" value="P-loop containing nucleotide triphosphate hydrolases"/>
    <property type="match status" value="1"/>
</dbReference>
<evidence type="ECO:0000256" key="9">
    <source>
        <dbReference type="ARBA" id="ARBA00023136"/>
    </source>
</evidence>
<dbReference type="Pfam" id="PF12698">
    <property type="entry name" value="ABC2_membrane_3"/>
    <property type="match status" value="1"/>
</dbReference>
<dbReference type="PANTHER" id="PTHR19229">
    <property type="entry name" value="ATP-BINDING CASSETTE TRANSPORTER SUBFAMILY A ABCA"/>
    <property type="match status" value="1"/>
</dbReference>
<feature type="domain" description="ABC transporter" evidence="11">
    <location>
        <begin position="464"/>
        <end position="697"/>
    </location>
</feature>
<dbReference type="InterPro" id="IPR003439">
    <property type="entry name" value="ABC_transporter-like_ATP-bd"/>
</dbReference>
<gene>
    <name evidence="12" type="ORF">M9Y10_037790</name>
</gene>
<evidence type="ECO:0000256" key="1">
    <source>
        <dbReference type="ARBA" id="ARBA00004141"/>
    </source>
</evidence>
<comment type="similarity">
    <text evidence="2">Belongs to the ABC transporter superfamily. ABCA family.</text>
</comment>
<evidence type="ECO:0000256" key="4">
    <source>
        <dbReference type="ARBA" id="ARBA00022692"/>
    </source>
</evidence>
<evidence type="ECO:0000313" key="12">
    <source>
        <dbReference type="EMBL" id="KAK8836530.1"/>
    </source>
</evidence>
<keyword evidence="3" id="KW-0813">Transport</keyword>
<dbReference type="PANTHER" id="PTHR19229:SF36">
    <property type="entry name" value="ATP-BINDING CASSETTE SUB-FAMILY A MEMBER 2"/>
    <property type="match status" value="1"/>
</dbReference>
<evidence type="ECO:0000256" key="3">
    <source>
        <dbReference type="ARBA" id="ARBA00022448"/>
    </source>
</evidence>
<dbReference type="SMART" id="SM00382">
    <property type="entry name" value="AAA"/>
    <property type="match status" value="1"/>
</dbReference>
<feature type="transmembrane region" description="Helical" evidence="10">
    <location>
        <begin position="205"/>
        <end position="231"/>
    </location>
</feature>
<proteinExistence type="inferred from homology"/>